<name>G0U5R5_TRYVY</name>
<feature type="transmembrane region" description="Helical" evidence="1">
    <location>
        <begin position="121"/>
        <end position="143"/>
    </location>
</feature>
<evidence type="ECO:0000313" key="2">
    <source>
        <dbReference type="EMBL" id="CCC51216.1"/>
    </source>
</evidence>
<reference evidence="2" key="1">
    <citation type="journal article" date="2012" name="Proc. Natl. Acad. Sci. U.S.A.">
        <title>Antigenic diversity is generated by distinct evolutionary mechanisms in African trypanosome species.</title>
        <authorList>
            <person name="Jackson A.P."/>
            <person name="Berry A."/>
            <person name="Aslett M."/>
            <person name="Allison H.C."/>
            <person name="Burton P."/>
            <person name="Vavrova-Anderson J."/>
            <person name="Brown R."/>
            <person name="Browne H."/>
            <person name="Corton N."/>
            <person name="Hauser H."/>
            <person name="Gamble J."/>
            <person name="Gilderthorp R."/>
            <person name="Marcello L."/>
            <person name="McQuillan J."/>
            <person name="Otto T.D."/>
            <person name="Quail M.A."/>
            <person name="Sanders M.J."/>
            <person name="van Tonder A."/>
            <person name="Ginger M.L."/>
            <person name="Field M.C."/>
            <person name="Barry J.D."/>
            <person name="Hertz-Fowler C."/>
            <person name="Berriman M."/>
        </authorList>
    </citation>
    <scope>NUCLEOTIDE SEQUENCE</scope>
    <source>
        <strain evidence="2">Y486</strain>
    </source>
</reference>
<keyword evidence="1" id="KW-0812">Transmembrane</keyword>
<dbReference type="VEuPathDB" id="TriTrypDB:TvY486_1002690"/>
<protein>
    <submittedName>
        <fullName evidence="2">Uncharacterized protein</fullName>
    </submittedName>
</protein>
<dbReference type="AlphaFoldDB" id="G0U5R5"/>
<proteinExistence type="predicted"/>
<dbReference type="EMBL" id="HE573026">
    <property type="protein sequence ID" value="CCC51216.1"/>
    <property type="molecule type" value="Genomic_DNA"/>
</dbReference>
<keyword evidence="1" id="KW-0472">Membrane</keyword>
<keyword evidence="1" id="KW-1133">Transmembrane helix</keyword>
<sequence>MTWRSVMNINIEHKQQQQQRASEEGMAKAVPFACVQSGCEAHAYHQGINHCMRLVKGPPETCSASFLSSFQFFMNHYSLAVPQKLGHMSPSQQFCGSTKCRVCTESVEWSSCVRRHSTMFCALYLVIFPSSVFPLTIFSYIFYE</sequence>
<accession>G0U5R5</accession>
<organism evidence="2">
    <name type="scientific">Trypanosoma vivax (strain Y486)</name>
    <dbReference type="NCBI Taxonomy" id="1055687"/>
    <lineage>
        <taxon>Eukaryota</taxon>
        <taxon>Discoba</taxon>
        <taxon>Euglenozoa</taxon>
        <taxon>Kinetoplastea</taxon>
        <taxon>Metakinetoplastina</taxon>
        <taxon>Trypanosomatida</taxon>
        <taxon>Trypanosomatidae</taxon>
        <taxon>Trypanosoma</taxon>
        <taxon>Duttonella</taxon>
    </lineage>
</organism>
<gene>
    <name evidence="2" type="ORF">TVY486_1002690</name>
</gene>
<evidence type="ECO:0000256" key="1">
    <source>
        <dbReference type="SAM" id="Phobius"/>
    </source>
</evidence>